<feature type="compositionally biased region" description="Low complexity" evidence="1">
    <location>
        <begin position="142"/>
        <end position="157"/>
    </location>
</feature>
<feature type="compositionally biased region" description="Low complexity" evidence="1">
    <location>
        <begin position="169"/>
        <end position="193"/>
    </location>
</feature>
<evidence type="ECO:0000256" key="1">
    <source>
        <dbReference type="SAM" id="MobiDB-lite"/>
    </source>
</evidence>
<feature type="compositionally biased region" description="Basic and acidic residues" evidence="1">
    <location>
        <begin position="88"/>
        <end position="105"/>
    </location>
</feature>
<keyword evidence="4" id="KW-1185">Reference proteome</keyword>
<accession>A0A2S8ACC8</accession>
<name>A0A2S8ACC8_9FLAO</name>
<keyword evidence="2" id="KW-0812">Transmembrane</keyword>
<dbReference type="EMBL" id="PSZM01000037">
    <property type="protein sequence ID" value="PQL92606.1"/>
    <property type="molecule type" value="Genomic_DNA"/>
</dbReference>
<keyword evidence="2" id="KW-1133">Transmembrane helix</keyword>
<dbReference type="RefSeq" id="WP_105246821.1">
    <property type="nucleotide sequence ID" value="NZ_PSZM01000037.1"/>
</dbReference>
<dbReference type="OrthoDB" id="1275106at2"/>
<feature type="compositionally biased region" description="Low complexity" evidence="1">
    <location>
        <begin position="109"/>
        <end position="124"/>
    </location>
</feature>
<evidence type="ECO:0000313" key="3">
    <source>
        <dbReference type="EMBL" id="PQL92606.1"/>
    </source>
</evidence>
<proteinExistence type="predicted"/>
<keyword evidence="2" id="KW-0472">Membrane</keyword>
<evidence type="ECO:0000256" key="2">
    <source>
        <dbReference type="SAM" id="Phobius"/>
    </source>
</evidence>
<dbReference type="AlphaFoldDB" id="A0A2S8ACC8"/>
<feature type="region of interest" description="Disordered" evidence="1">
    <location>
        <begin position="65"/>
        <end position="208"/>
    </location>
</feature>
<protein>
    <recommendedName>
        <fullName evidence="5">Ferric siderophore ABC transporter substrate-binding protein</fullName>
    </recommendedName>
</protein>
<reference evidence="3 4" key="1">
    <citation type="submission" date="2018-02" db="EMBL/GenBank/DDBJ databases">
        <title>Genome sequences of Apibacter spp., gut symbionts of Asian honey bees.</title>
        <authorList>
            <person name="Kwong W.K."/>
            <person name="Steele M.I."/>
            <person name="Moran N.A."/>
        </authorList>
    </citation>
    <scope>NUCLEOTIDE SEQUENCE [LARGE SCALE GENOMIC DNA]</scope>
    <source>
        <strain evidence="4">wkB301</strain>
    </source>
</reference>
<sequence>MPTCNKTSYENNKKEKIISALITLFISGIILFLILTFHTTFFTTPPTTYIDINFDSDLGSDYGTSAFGLGDEEPAEQDLQKGNGGDPLGKDDALASSNEIEKEENSYLTNTSSKETVTSTSNTKKSSKDNTKQNSAEKYNTKSKSSKGTGNGKESGNIKGTEAIGALLKGKGNSNSSTGHGSNGKPGQNQGDPMGSGSGGGEGFGNGRNLIGFIPGTMGRGGSVPPYNCSGTGTVIFNFTVDKTGNVTSVNRKSGISNTCLVNTGIKWIKQYVKADKGKSSATGTYRINFN</sequence>
<comment type="caution">
    <text evidence="3">The sequence shown here is derived from an EMBL/GenBank/DDBJ whole genome shotgun (WGS) entry which is preliminary data.</text>
</comment>
<gene>
    <name evidence="3" type="ORF">C4S77_06180</name>
</gene>
<dbReference type="Proteomes" id="UP000238042">
    <property type="component" value="Unassembled WGS sequence"/>
</dbReference>
<organism evidence="3 4">
    <name type="scientific">Apibacter adventoris</name>
    <dbReference type="NCBI Taxonomy" id="1679466"/>
    <lineage>
        <taxon>Bacteria</taxon>
        <taxon>Pseudomonadati</taxon>
        <taxon>Bacteroidota</taxon>
        <taxon>Flavobacteriia</taxon>
        <taxon>Flavobacteriales</taxon>
        <taxon>Weeksellaceae</taxon>
        <taxon>Apibacter</taxon>
    </lineage>
</organism>
<evidence type="ECO:0000313" key="4">
    <source>
        <dbReference type="Proteomes" id="UP000238042"/>
    </source>
</evidence>
<feature type="compositionally biased region" description="Gly residues" evidence="1">
    <location>
        <begin position="194"/>
        <end position="206"/>
    </location>
</feature>
<feature type="transmembrane region" description="Helical" evidence="2">
    <location>
        <begin position="21"/>
        <end position="42"/>
    </location>
</feature>
<evidence type="ECO:0008006" key="5">
    <source>
        <dbReference type="Google" id="ProtNLM"/>
    </source>
</evidence>